<evidence type="ECO:0000313" key="2">
    <source>
        <dbReference type="Proteomes" id="UP000003531"/>
    </source>
</evidence>
<reference evidence="1 2" key="1">
    <citation type="submission" date="2009-01" db="EMBL/GenBank/DDBJ databases">
        <authorList>
            <person name="Qin X."/>
            <person name="Bachman B."/>
            <person name="Battles P."/>
            <person name="Bell A."/>
            <person name="Bess C."/>
            <person name="Bickham C."/>
            <person name="Chaboub L."/>
            <person name="Chen D."/>
            <person name="Coyle M."/>
            <person name="Deiros D.R."/>
            <person name="Dinh H."/>
            <person name="Forbes L."/>
            <person name="Fowler G."/>
            <person name="Francisco L."/>
            <person name="Fu Q."/>
            <person name="Gubbala S."/>
            <person name="Hale W."/>
            <person name="Han Y."/>
            <person name="Hemphill L."/>
            <person name="Highlander S.K."/>
            <person name="Hirani K."/>
            <person name="Hogues M."/>
            <person name="Jackson L."/>
            <person name="Jakkamsetti A."/>
            <person name="Javaid M."/>
            <person name="Jiang H."/>
            <person name="Korchina V."/>
            <person name="Kovar C."/>
            <person name="Lara F."/>
            <person name="Lee S."/>
            <person name="Mata R."/>
            <person name="Mathew T."/>
            <person name="Moen C."/>
            <person name="Morales K."/>
            <person name="Munidasa M."/>
            <person name="Nazareth L."/>
            <person name="Ngo R."/>
            <person name="Nguyen L."/>
            <person name="Okwuonu G."/>
            <person name="Ongeri F."/>
            <person name="Patil S."/>
            <person name="Petrosino J."/>
            <person name="Pham C."/>
            <person name="Pham P."/>
            <person name="Pu L.-L."/>
            <person name="Puazo M."/>
            <person name="Raj R."/>
            <person name="Reid J."/>
            <person name="Rouhana J."/>
            <person name="Saada N."/>
            <person name="Shang Y."/>
            <person name="Simmons D."/>
            <person name="Thornton R."/>
            <person name="Warren J."/>
            <person name="Weissenberger G."/>
            <person name="Zhang J."/>
            <person name="Zhang L."/>
            <person name="Zhou C."/>
            <person name="Zhu D."/>
            <person name="Muzny D."/>
            <person name="Worley K."/>
            <person name="Gibbs R."/>
        </authorList>
    </citation>
    <scope>NUCLEOTIDE SEQUENCE [LARGE SCALE GENOMIC DNA]</scope>
    <source>
        <strain evidence="1 2">ATCC 11741</strain>
    </source>
</reference>
<dbReference type="Proteomes" id="UP000003531">
    <property type="component" value="Unassembled WGS sequence"/>
</dbReference>
<dbReference type="EMBL" id="ACGT01000030">
    <property type="protein sequence ID" value="EEJ73682.1"/>
    <property type="molecule type" value="Genomic_DNA"/>
</dbReference>
<dbReference type="AlphaFoldDB" id="C2EIF4"/>
<evidence type="ECO:0000313" key="1">
    <source>
        <dbReference type="EMBL" id="EEJ73682.1"/>
    </source>
</evidence>
<dbReference type="HOGENOM" id="CLU_3235374_0_0_9"/>
<accession>C2EIF4</accession>
<sequence>MTKKLDKNSAIFIKCGEKFWHKLWLDSGLQSGIFLMKIEIKIC</sequence>
<name>C2EIF4_9LACO</name>
<organism evidence="1 2">
    <name type="scientific">Ligilactobacillus salivarius DSM 20555 = ATCC 11741</name>
    <dbReference type="NCBI Taxonomy" id="1423799"/>
    <lineage>
        <taxon>Bacteria</taxon>
        <taxon>Bacillati</taxon>
        <taxon>Bacillota</taxon>
        <taxon>Bacilli</taxon>
        <taxon>Lactobacillales</taxon>
        <taxon>Lactobacillaceae</taxon>
        <taxon>Ligilactobacillus</taxon>
    </lineage>
</organism>
<proteinExistence type="predicted"/>
<protein>
    <submittedName>
        <fullName evidence="1">Uncharacterized protein</fullName>
    </submittedName>
</protein>
<comment type="caution">
    <text evidence="1">The sequence shown here is derived from an EMBL/GenBank/DDBJ whole genome shotgun (WGS) entry which is preliminary data.</text>
</comment>
<gene>
    <name evidence="1" type="ORF">HMPREF0545_1426</name>
</gene>